<reference evidence="2 3" key="1">
    <citation type="submission" date="2023-11" db="EMBL/GenBank/DDBJ databases">
        <title>First isolation, identification, and characterization of non-pathogenic Epilithonimonas ginsengisoli isolated from diseased farmed rainbow trout (Oncorhynchus mykiss) in Chile.</title>
        <authorList>
            <person name="Miranda C.D."/>
            <person name="Irgang R."/>
            <person name="Concha C."/>
            <person name="Rojas R."/>
            <person name="Avendano R."/>
        </authorList>
    </citation>
    <scope>NUCLEOTIDE SEQUENCE [LARGE SCALE GENOMIC DNA]</scope>
    <source>
        <strain evidence="2 3">FP99</strain>
    </source>
</reference>
<feature type="transmembrane region" description="Helical" evidence="1">
    <location>
        <begin position="50"/>
        <end position="74"/>
    </location>
</feature>
<accession>A0ABU4JKP2</accession>
<keyword evidence="1" id="KW-0472">Membrane</keyword>
<organism evidence="2 3">
    <name type="scientific">Epilithonimonas ginsengisoli</name>
    <dbReference type="NCBI Taxonomy" id="1245592"/>
    <lineage>
        <taxon>Bacteria</taxon>
        <taxon>Pseudomonadati</taxon>
        <taxon>Bacteroidota</taxon>
        <taxon>Flavobacteriia</taxon>
        <taxon>Flavobacteriales</taxon>
        <taxon>Weeksellaceae</taxon>
        <taxon>Chryseobacterium group</taxon>
        <taxon>Epilithonimonas</taxon>
    </lineage>
</organism>
<evidence type="ECO:0000313" key="2">
    <source>
        <dbReference type="EMBL" id="MDW8550279.1"/>
    </source>
</evidence>
<feature type="transmembrane region" description="Helical" evidence="1">
    <location>
        <begin position="20"/>
        <end position="43"/>
    </location>
</feature>
<gene>
    <name evidence="2" type="ORF">NG800_015230</name>
</gene>
<dbReference type="RefSeq" id="WP_063970843.1">
    <property type="nucleotide sequence ID" value="NZ_JAMXLT020000028.1"/>
</dbReference>
<keyword evidence="3" id="KW-1185">Reference proteome</keyword>
<evidence type="ECO:0000256" key="1">
    <source>
        <dbReference type="SAM" id="Phobius"/>
    </source>
</evidence>
<dbReference type="Proteomes" id="UP001204439">
    <property type="component" value="Unassembled WGS sequence"/>
</dbReference>
<comment type="caution">
    <text evidence="2">The sequence shown here is derived from an EMBL/GenBank/DDBJ whole genome shotgun (WGS) entry which is preliminary data.</text>
</comment>
<keyword evidence="1" id="KW-1133">Transmembrane helix</keyword>
<proteinExistence type="predicted"/>
<keyword evidence="1" id="KW-0812">Transmembrane</keyword>
<dbReference type="EMBL" id="JAMXLT020000028">
    <property type="protein sequence ID" value="MDW8550279.1"/>
    <property type="molecule type" value="Genomic_DNA"/>
</dbReference>
<evidence type="ECO:0000313" key="3">
    <source>
        <dbReference type="Proteomes" id="UP001204439"/>
    </source>
</evidence>
<name>A0ABU4JKP2_9FLAO</name>
<protein>
    <submittedName>
        <fullName evidence="2">Uncharacterized protein</fullName>
    </submittedName>
</protein>
<sequence length="79" mass="9082">MNKNNIYYSLGTLSLALASISFYVILNYWIFGFFLISGLFLILKSNKKPWLKILTIILVPIISIFLFFIILFGLSDEAI</sequence>